<sequence>MFSLFSPSFPLFLYILTTFLNQITCLDSDHVTLASGYRFRRPVKSNLSTPATPESKSTSIFHGWEVILFAVIIFVVFPLAVYVIQHWHYKSKRRPRTDEYEPLVA</sequence>
<accession>A0A7E4WBR5</accession>
<evidence type="ECO:0000256" key="6">
    <source>
        <dbReference type="SAM" id="SignalP"/>
    </source>
</evidence>
<keyword evidence="6" id="KW-0732">Signal</keyword>
<organism evidence="7 8">
    <name type="scientific">Panagrellus redivivus</name>
    <name type="common">Microworm</name>
    <dbReference type="NCBI Taxonomy" id="6233"/>
    <lineage>
        <taxon>Eukaryota</taxon>
        <taxon>Metazoa</taxon>
        <taxon>Ecdysozoa</taxon>
        <taxon>Nematoda</taxon>
        <taxon>Chromadorea</taxon>
        <taxon>Rhabditida</taxon>
        <taxon>Tylenchina</taxon>
        <taxon>Panagrolaimomorpha</taxon>
        <taxon>Panagrolaimoidea</taxon>
        <taxon>Panagrolaimidae</taxon>
        <taxon>Panagrellus</taxon>
    </lineage>
</organism>
<evidence type="ECO:0000313" key="8">
    <source>
        <dbReference type="WBParaSite" id="Pan_g9362.t1"/>
    </source>
</evidence>
<keyword evidence="2 5" id="KW-0812">Transmembrane</keyword>
<dbReference type="WBParaSite" id="Pan_g9362.t1">
    <property type="protein sequence ID" value="Pan_g9362.t1"/>
    <property type="gene ID" value="Pan_g9362"/>
</dbReference>
<reference evidence="8" key="2">
    <citation type="submission" date="2020-10" db="UniProtKB">
        <authorList>
            <consortium name="WormBaseParasite"/>
        </authorList>
    </citation>
    <scope>IDENTIFICATION</scope>
</reference>
<feature type="signal peptide" evidence="6">
    <location>
        <begin position="1"/>
        <end position="25"/>
    </location>
</feature>
<evidence type="ECO:0000256" key="5">
    <source>
        <dbReference type="SAM" id="Phobius"/>
    </source>
</evidence>
<dbReference type="GO" id="GO:0016020">
    <property type="term" value="C:membrane"/>
    <property type="evidence" value="ECO:0007669"/>
    <property type="project" value="UniProtKB-SubCell"/>
</dbReference>
<evidence type="ECO:0000313" key="7">
    <source>
        <dbReference type="Proteomes" id="UP000492821"/>
    </source>
</evidence>
<dbReference type="Proteomes" id="UP000492821">
    <property type="component" value="Unassembled WGS sequence"/>
</dbReference>
<keyword evidence="3 5" id="KW-0472">Membrane</keyword>
<name>A0A7E4WBR5_PANRE</name>
<evidence type="ECO:0000256" key="3">
    <source>
        <dbReference type="ARBA" id="ARBA00023136"/>
    </source>
</evidence>
<evidence type="ECO:0000256" key="2">
    <source>
        <dbReference type="ARBA" id="ARBA00022692"/>
    </source>
</evidence>
<keyword evidence="7" id="KW-1185">Reference proteome</keyword>
<feature type="transmembrane region" description="Helical" evidence="5">
    <location>
        <begin position="66"/>
        <end position="84"/>
    </location>
</feature>
<evidence type="ECO:0000256" key="4">
    <source>
        <dbReference type="ARBA" id="ARBA00031389"/>
    </source>
</evidence>
<dbReference type="AlphaFoldDB" id="A0A7E4WBR5"/>
<dbReference type="SUPFAM" id="SSF81464">
    <property type="entry name" value="Cytochrome c oxidase subunit II-like, transmembrane region"/>
    <property type="match status" value="1"/>
</dbReference>
<reference evidence="7" key="1">
    <citation type="journal article" date="2013" name="Genetics">
        <title>The draft genome and transcriptome of Panagrellus redivivus are shaped by the harsh demands of a free-living lifestyle.</title>
        <authorList>
            <person name="Srinivasan J."/>
            <person name="Dillman A.R."/>
            <person name="Macchietto M.G."/>
            <person name="Heikkinen L."/>
            <person name="Lakso M."/>
            <person name="Fracchia K.M."/>
            <person name="Antoshechkin I."/>
            <person name="Mortazavi A."/>
            <person name="Wong G."/>
            <person name="Sternberg P.W."/>
        </authorList>
    </citation>
    <scope>NUCLEOTIDE SEQUENCE [LARGE SCALE GENOMIC DNA]</scope>
    <source>
        <strain evidence="7">MT8872</strain>
    </source>
</reference>
<dbReference type="InterPro" id="IPR036257">
    <property type="entry name" value="Cyt_c_oxidase_su2_TM_sf"/>
</dbReference>
<protein>
    <recommendedName>
        <fullName evidence="4">Cytochrome c oxidase polypeptide II</fullName>
    </recommendedName>
</protein>
<evidence type="ECO:0000256" key="1">
    <source>
        <dbReference type="ARBA" id="ARBA00004370"/>
    </source>
</evidence>
<feature type="chain" id="PRO_5028916591" description="Cytochrome c oxidase polypeptide II" evidence="6">
    <location>
        <begin position="26"/>
        <end position="105"/>
    </location>
</feature>
<keyword evidence="5" id="KW-1133">Transmembrane helix</keyword>
<comment type="subcellular location">
    <subcellularLocation>
        <location evidence="1">Membrane</location>
    </subcellularLocation>
</comment>
<proteinExistence type="predicted"/>